<evidence type="ECO:0000313" key="2">
    <source>
        <dbReference type="EMBL" id="CAD7279356.1"/>
    </source>
</evidence>
<sequence>MARRAGLVSRQPADITRNGCSPFSAERATPTSTNDDDDDDEYVPFAAAFVQINGIQAGSHKFVPFVLAAAAASLTDKKTRLVLYIPEGSAEVLRATPTSTTNDYDDDEYVPLKD</sequence>
<reference evidence="2" key="1">
    <citation type="submission" date="2020-11" db="EMBL/GenBank/DDBJ databases">
        <authorList>
            <person name="Tran Van P."/>
        </authorList>
    </citation>
    <scope>NUCLEOTIDE SEQUENCE</scope>
</reference>
<feature type="region of interest" description="Disordered" evidence="1">
    <location>
        <begin position="1"/>
        <end position="39"/>
    </location>
</feature>
<dbReference type="Proteomes" id="UP000678499">
    <property type="component" value="Unassembled WGS sequence"/>
</dbReference>
<dbReference type="EMBL" id="OA883641">
    <property type="protein sequence ID" value="CAD7279356.1"/>
    <property type="molecule type" value="Genomic_DNA"/>
</dbReference>
<proteinExistence type="predicted"/>
<organism evidence="2">
    <name type="scientific">Notodromas monacha</name>
    <dbReference type="NCBI Taxonomy" id="399045"/>
    <lineage>
        <taxon>Eukaryota</taxon>
        <taxon>Metazoa</taxon>
        <taxon>Ecdysozoa</taxon>
        <taxon>Arthropoda</taxon>
        <taxon>Crustacea</taxon>
        <taxon>Oligostraca</taxon>
        <taxon>Ostracoda</taxon>
        <taxon>Podocopa</taxon>
        <taxon>Podocopida</taxon>
        <taxon>Cypridocopina</taxon>
        <taxon>Cypridoidea</taxon>
        <taxon>Cyprididae</taxon>
        <taxon>Notodromas</taxon>
    </lineage>
</organism>
<gene>
    <name evidence="2" type="ORF">NMOB1V02_LOCUS7029</name>
</gene>
<evidence type="ECO:0000313" key="3">
    <source>
        <dbReference type="Proteomes" id="UP000678499"/>
    </source>
</evidence>
<dbReference type="EMBL" id="CAJPEX010001604">
    <property type="protein sequence ID" value="CAG0919508.1"/>
    <property type="molecule type" value="Genomic_DNA"/>
</dbReference>
<protein>
    <submittedName>
        <fullName evidence="2">Uncharacterized protein</fullName>
    </submittedName>
</protein>
<keyword evidence="3" id="KW-1185">Reference proteome</keyword>
<evidence type="ECO:0000256" key="1">
    <source>
        <dbReference type="SAM" id="MobiDB-lite"/>
    </source>
</evidence>
<name>A0A7R9GFM8_9CRUS</name>
<dbReference type="AlphaFoldDB" id="A0A7R9GFM8"/>
<accession>A0A7R9GFM8</accession>